<sequence length="307" mass="35428">MVKFPKPSVAKRESTYSSLRTRRTKRAKSSSAILPFRFLDLPRELRDQIYAEVWEDSEALQVVYNGIIFEANHCSPTAPPDTISRNWSRRDMWLLANKQILREGIETFQRDAYYVCYMQSARKPNFSQWNLRPLLNPSAGKSLDLFGLIKEETMRELDTTFGYHLRNDGRSVEGRLELFEGDIKALQNLRAVIGPASSLQELCIRIDVSKYYRLEVDEGCVPISTDLRPLELLNTATNLRQVHVWMSTRMRFLPRPMHYIHSDTLTIIGAEIARVGKVLVGEGSVTQLVSTVLSNTQQKWKYEIRRA</sequence>
<keyword evidence="2" id="KW-1185">Reference proteome</keyword>
<dbReference type="EMBL" id="MU003497">
    <property type="protein sequence ID" value="KAF2474709.1"/>
    <property type="molecule type" value="Genomic_DNA"/>
</dbReference>
<accession>A0ACB6R5W9</accession>
<protein>
    <submittedName>
        <fullName evidence="1">Uncharacterized protein</fullName>
    </submittedName>
</protein>
<reference evidence="1" key="1">
    <citation type="journal article" date="2020" name="Stud. Mycol.">
        <title>101 Dothideomycetes genomes: a test case for predicting lifestyles and emergence of pathogens.</title>
        <authorList>
            <person name="Haridas S."/>
            <person name="Albert R."/>
            <person name="Binder M."/>
            <person name="Bloem J."/>
            <person name="Labutti K."/>
            <person name="Salamov A."/>
            <person name="Andreopoulos B."/>
            <person name="Baker S."/>
            <person name="Barry K."/>
            <person name="Bills G."/>
            <person name="Bluhm B."/>
            <person name="Cannon C."/>
            <person name="Castanera R."/>
            <person name="Culley D."/>
            <person name="Daum C."/>
            <person name="Ezra D."/>
            <person name="Gonzalez J."/>
            <person name="Henrissat B."/>
            <person name="Kuo A."/>
            <person name="Liang C."/>
            <person name="Lipzen A."/>
            <person name="Lutzoni F."/>
            <person name="Magnuson J."/>
            <person name="Mondo S."/>
            <person name="Nolan M."/>
            <person name="Ohm R."/>
            <person name="Pangilinan J."/>
            <person name="Park H.-J."/>
            <person name="Ramirez L."/>
            <person name="Alfaro M."/>
            <person name="Sun H."/>
            <person name="Tritt A."/>
            <person name="Yoshinaga Y."/>
            <person name="Zwiers L.-H."/>
            <person name="Turgeon B."/>
            <person name="Goodwin S."/>
            <person name="Spatafora J."/>
            <person name="Crous P."/>
            <person name="Grigoriev I."/>
        </authorList>
    </citation>
    <scope>NUCLEOTIDE SEQUENCE</scope>
    <source>
        <strain evidence="1">ATCC 200398</strain>
    </source>
</reference>
<evidence type="ECO:0000313" key="2">
    <source>
        <dbReference type="Proteomes" id="UP000799755"/>
    </source>
</evidence>
<gene>
    <name evidence="1" type="ORF">BDR25DRAFT_340456</name>
</gene>
<proteinExistence type="predicted"/>
<name>A0ACB6R5W9_9PLEO</name>
<comment type="caution">
    <text evidence="1">The sequence shown here is derived from an EMBL/GenBank/DDBJ whole genome shotgun (WGS) entry which is preliminary data.</text>
</comment>
<evidence type="ECO:0000313" key="1">
    <source>
        <dbReference type="EMBL" id="KAF2474709.1"/>
    </source>
</evidence>
<dbReference type="Proteomes" id="UP000799755">
    <property type="component" value="Unassembled WGS sequence"/>
</dbReference>
<organism evidence="1 2">
    <name type="scientific">Lindgomyces ingoldianus</name>
    <dbReference type="NCBI Taxonomy" id="673940"/>
    <lineage>
        <taxon>Eukaryota</taxon>
        <taxon>Fungi</taxon>
        <taxon>Dikarya</taxon>
        <taxon>Ascomycota</taxon>
        <taxon>Pezizomycotina</taxon>
        <taxon>Dothideomycetes</taxon>
        <taxon>Pleosporomycetidae</taxon>
        <taxon>Pleosporales</taxon>
        <taxon>Lindgomycetaceae</taxon>
        <taxon>Lindgomyces</taxon>
    </lineage>
</organism>